<dbReference type="AlphaFoldDB" id="A0A376BU54"/>
<accession>A0A376BU54</accession>
<reference evidence="2 3" key="1">
    <citation type="submission" date="2018-06" db="EMBL/GenBank/DDBJ databases">
        <authorList>
            <consortium name="Pathogen Informatics"/>
            <person name="Doyle S."/>
        </authorList>
    </citation>
    <scope>NUCLEOTIDE SEQUENCE [LARGE SCALE GENOMIC DNA]</scope>
    <source>
        <strain evidence="2 3">NCTC10283</strain>
    </source>
</reference>
<dbReference type="EMBL" id="UFSO01000003">
    <property type="protein sequence ID" value="SSY80305.1"/>
    <property type="molecule type" value="Genomic_DNA"/>
</dbReference>
<gene>
    <name evidence="2" type="ORF">NCTC10283_01859</name>
</gene>
<dbReference type="STRING" id="1120980.GCA_000745955_00116"/>
<name>A0A376BU54_9NEIS</name>
<dbReference type="PANTHER" id="PTHR48135">
    <property type="match status" value="1"/>
</dbReference>
<feature type="domain" description="KilA-N" evidence="1">
    <location>
        <begin position="1"/>
        <end position="90"/>
    </location>
</feature>
<dbReference type="SMART" id="SM01252">
    <property type="entry name" value="KilA-N"/>
    <property type="match status" value="1"/>
</dbReference>
<dbReference type="PANTHER" id="PTHR48135:SF1">
    <property type="entry name" value="KILA-N DOMAIN-CONTAINING PROTEIN"/>
    <property type="match status" value="1"/>
</dbReference>
<dbReference type="Proteomes" id="UP000254209">
    <property type="component" value="Unassembled WGS sequence"/>
</dbReference>
<sequence length="296" mass="33922">MNATAVAKYFNKIPKDYLKTEQTQEYIAALAEHLSVRTKIPTEQNQLVIVKQGGLSHEQGTWLHPKLAIHFARWLNPKFAVWCDEQIENMLNGKHSVQSNKISHEQVALLPHLCFQFARVHPHYDMMDLMRSMFGAAKVSFGERDITQFTQEEFGRAISFFAESLLTYNPLRHGEKPKPTFTRLSRDEKSMIGEFLDTALDKSAAFRLPEPKQKDHNIGTFLYQYGAGETDLSYEDAIQDAMELKDVFDLMVTLAIKSDEFDATNTSTLHHVTMQINNLAFMVFEMAQNVKKARLS</sequence>
<dbReference type="PROSITE" id="PS51301">
    <property type="entry name" value="KILA_N"/>
    <property type="match status" value="1"/>
</dbReference>
<proteinExistence type="predicted"/>
<evidence type="ECO:0000259" key="1">
    <source>
        <dbReference type="PROSITE" id="PS51301"/>
    </source>
</evidence>
<dbReference type="InterPro" id="IPR036887">
    <property type="entry name" value="HTH_APSES_sf"/>
</dbReference>
<dbReference type="GO" id="GO:0003677">
    <property type="term" value="F:DNA binding"/>
    <property type="evidence" value="ECO:0007669"/>
    <property type="project" value="InterPro"/>
</dbReference>
<dbReference type="InterPro" id="IPR017880">
    <property type="entry name" value="KilA_N"/>
</dbReference>
<protein>
    <submittedName>
        <fullName evidence="2">KilA-N domain</fullName>
    </submittedName>
</protein>
<dbReference type="SUPFAM" id="SSF54616">
    <property type="entry name" value="DNA-binding domain of Mlu1-box binding protein MBP1"/>
    <property type="match status" value="1"/>
</dbReference>
<evidence type="ECO:0000313" key="3">
    <source>
        <dbReference type="Proteomes" id="UP000254209"/>
    </source>
</evidence>
<keyword evidence="3" id="KW-1185">Reference proteome</keyword>
<organism evidence="2 3">
    <name type="scientific">Alysiella crassa</name>
    <dbReference type="NCBI Taxonomy" id="153491"/>
    <lineage>
        <taxon>Bacteria</taxon>
        <taxon>Pseudomonadati</taxon>
        <taxon>Pseudomonadota</taxon>
        <taxon>Betaproteobacteria</taxon>
        <taxon>Neisseriales</taxon>
        <taxon>Neisseriaceae</taxon>
        <taxon>Alysiella</taxon>
    </lineage>
</organism>
<dbReference type="Pfam" id="PF04383">
    <property type="entry name" value="KilA-N"/>
    <property type="match status" value="1"/>
</dbReference>
<dbReference type="RefSeq" id="WP_244772887.1">
    <property type="nucleotide sequence ID" value="NZ_CP091519.2"/>
</dbReference>
<dbReference type="InterPro" id="IPR018004">
    <property type="entry name" value="KilA/APSES_HTH"/>
</dbReference>
<evidence type="ECO:0000313" key="2">
    <source>
        <dbReference type="EMBL" id="SSY80305.1"/>
    </source>
</evidence>